<reference evidence="2 3" key="1">
    <citation type="submission" date="2019-09" db="EMBL/GenBank/DDBJ databases">
        <authorList>
            <person name="Depoorter E."/>
        </authorList>
    </citation>
    <scope>NUCLEOTIDE SEQUENCE [LARGE SCALE GENOMIC DNA]</scope>
    <source>
        <strain evidence="2">LMG 13014</strain>
    </source>
</reference>
<sequence>MLSAQITNEPSDIFQYVPPNLTETGDAQLARHTIGGFIGMGQVVTIERHQRDEPAPGYRFAFSDTHEPAMPVGTSAAWLDSTPTAGSGTMAA</sequence>
<dbReference type="AlphaFoldDB" id="A0A6P2SJM9"/>
<accession>A0A6P2SJM9</accession>
<dbReference type="EMBL" id="CABVQC010000078">
    <property type="protein sequence ID" value="VWC45250.1"/>
    <property type="molecule type" value="Genomic_DNA"/>
</dbReference>
<feature type="compositionally biased region" description="Polar residues" evidence="1">
    <location>
        <begin position="81"/>
        <end position="92"/>
    </location>
</feature>
<feature type="region of interest" description="Disordered" evidence="1">
    <location>
        <begin position="73"/>
        <end position="92"/>
    </location>
</feature>
<proteinExistence type="predicted"/>
<evidence type="ECO:0000313" key="2">
    <source>
        <dbReference type="EMBL" id="VWC45250.1"/>
    </source>
</evidence>
<name>A0A6P2SJM9_9BURK</name>
<dbReference type="Proteomes" id="UP000494261">
    <property type="component" value="Unassembled WGS sequence"/>
</dbReference>
<gene>
    <name evidence="2" type="ORF">BLA13014_07221</name>
</gene>
<evidence type="ECO:0000313" key="3">
    <source>
        <dbReference type="Proteomes" id="UP000494261"/>
    </source>
</evidence>
<evidence type="ECO:0000256" key="1">
    <source>
        <dbReference type="SAM" id="MobiDB-lite"/>
    </source>
</evidence>
<protein>
    <submittedName>
        <fullName evidence="2">Uncharacterized protein</fullName>
    </submittedName>
</protein>
<organism evidence="2 3">
    <name type="scientific">Burkholderia aenigmatica</name>
    <dbReference type="NCBI Taxonomy" id="2015348"/>
    <lineage>
        <taxon>Bacteria</taxon>
        <taxon>Pseudomonadati</taxon>
        <taxon>Pseudomonadota</taxon>
        <taxon>Betaproteobacteria</taxon>
        <taxon>Burkholderiales</taxon>
        <taxon>Burkholderiaceae</taxon>
        <taxon>Burkholderia</taxon>
        <taxon>Burkholderia cepacia complex</taxon>
    </lineage>
</organism>